<evidence type="ECO:0000256" key="1">
    <source>
        <dbReference type="SAM" id="MobiDB-lite"/>
    </source>
</evidence>
<feature type="compositionally biased region" description="Basic and acidic residues" evidence="1">
    <location>
        <begin position="160"/>
        <end position="170"/>
    </location>
</feature>
<proteinExistence type="predicted"/>
<protein>
    <recommendedName>
        <fullName evidence="4">PRC-barrel domain-containing protein</fullName>
    </recommendedName>
</protein>
<dbReference type="EMBL" id="BAABAZ010000004">
    <property type="protein sequence ID" value="GAA4282826.1"/>
    <property type="molecule type" value="Genomic_DNA"/>
</dbReference>
<evidence type="ECO:0000313" key="2">
    <source>
        <dbReference type="EMBL" id="GAA4282826.1"/>
    </source>
</evidence>
<dbReference type="Proteomes" id="UP001501586">
    <property type="component" value="Unassembled WGS sequence"/>
</dbReference>
<feature type="region of interest" description="Disordered" evidence="1">
    <location>
        <begin position="103"/>
        <end position="240"/>
    </location>
</feature>
<keyword evidence="3" id="KW-1185">Reference proteome</keyword>
<evidence type="ECO:0000313" key="3">
    <source>
        <dbReference type="Proteomes" id="UP001501586"/>
    </source>
</evidence>
<evidence type="ECO:0008006" key="4">
    <source>
        <dbReference type="Google" id="ProtNLM"/>
    </source>
</evidence>
<feature type="compositionally biased region" description="Basic and acidic residues" evidence="1">
    <location>
        <begin position="186"/>
        <end position="203"/>
    </location>
</feature>
<organism evidence="2 3">
    <name type="scientific">Brevibacterium daeguense</name>
    <dbReference type="NCBI Taxonomy" id="909936"/>
    <lineage>
        <taxon>Bacteria</taxon>
        <taxon>Bacillati</taxon>
        <taxon>Actinomycetota</taxon>
        <taxon>Actinomycetes</taxon>
        <taxon>Micrococcales</taxon>
        <taxon>Brevibacteriaceae</taxon>
        <taxon>Brevibacterium</taxon>
    </lineage>
</organism>
<dbReference type="InterPro" id="IPR011033">
    <property type="entry name" value="PRC_barrel-like_sf"/>
</dbReference>
<accession>A0ABP8EG51</accession>
<comment type="caution">
    <text evidence="2">The sequence shown here is derived from an EMBL/GenBank/DDBJ whole genome shotgun (WGS) entry which is preliminary data.</text>
</comment>
<dbReference type="Gene3D" id="3.90.50.10">
    <property type="entry name" value="Photosynthetic Reaction Center, subunit H, domain 2"/>
    <property type="match status" value="1"/>
</dbReference>
<sequence length="240" mass="24948">MSEKFDTDDPTLNVHEGTTVFDVTDDKVGTVDRVLRDPAGAPTCISVTTGILGSSTIVPLDAAHITESGVWVPYTRDAIKSAPNVEGDELTPEENARVHEHFNLVPSSGGEGKPAPDHERLDASTSGVEGAADSVADDADAAHSPAHSDDQGITDVTTPHAEEQVDRSELDDGTIDGNQTPPVERVTPDQERVTPDQDGHRSPAGDGAEALTGDEERTTGSTGSTAAGQQAADGGPDIRL</sequence>
<dbReference type="InterPro" id="IPR014747">
    <property type="entry name" value="Bac_photo_RC_H_C"/>
</dbReference>
<name>A0ABP8EG51_9MICO</name>
<dbReference type="SUPFAM" id="SSF50346">
    <property type="entry name" value="PRC-barrel domain"/>
    <property type="match status" value="1"/>
</dbReference>
<dbReference type="RefSeq" id="WP_236865032.1">
    <property type="nucleotide sequence ID" value="NZ_BAABAZ010000004.1"/>
</dbReference>
<feature type="compositionally biased region" description="Low complexity" evidence="1">
    <location>
        <begin position="219"/>
        <end position="240"/>
    </location>
</feature>
<reference evidence="3" key="1">
    <citation type="journal article" date="2019" name="Int. J. Syst. Evol. Microbiol.">
        <title>The Global Catalogue of Microorganisms (GCM) 10K type strain sequencing project: providing services to taxonomists for standard genome sequencing and annotation.</title>
        <authorList>
            <consortium name="The Broad Institute Genomics Platform"/>
            <consortium name="The Broad Institute Genome Sequencing Center for Infectious Disease"/>
            <person name="Wu L."/>
            <person name="Ma J."/>
        </authorList>
    </citation>
    <scope>NUCLEOTIDE SEQUENCE [LARGE SCALE GENOMIC DNA]</scope>
    <source>
        <strain evidence="3">JCM 17458</strain>
    </source>
</reference>
<gene>
    <name evidence="2" type="ORF">GCM10022261_03570</name>
</gene>